<dbReference type="RefSeq" id="WP_185401695.1">
    <property type="nucleotide sequence ID" value="NZ_JAARQY010000035.1"/>
</dbReference>
<dbReference type="EMBL" id="JAASTX010000006">
    <property type="protein sequence ID" value="MBC1491504.1"/>
    <property type="molecule type" value="Genomic_DNA"/>
</dbReference>
<gene>
    <name evidence="1" type="ORF">HCI99_06670</name>
</gene>
<reference evidence="1 2" key="1">
    <citation type="submission" date="2020-03" db="EMBL/GenBank/DDBJ databases">
        <title>Soil Listeria distribution.</title>
        <authorList>
            <person name="Liao J."/>
            <person name="Wiedmann M."/>
        </authorList>
    </citation>
    <scope>NUCLEOTIDE SEQUENCE [LARGE SCALE GENOMIC DNA]</scope>
    <source>
        <strain evidence="1 2">FSL L7-1547</strain>
    </source>
</reference>
<protein>
    <submittedName>
        <fullName evidence="1">Uncharacterized protein</fullName>
    </submittedName>
</protein>
<proteinExistence type="predicted"/>
<sequence length="60" mass="6959">MILDQVLTIILEELNAEMAENNVYADVILIGGLLGKYLLKDEFRETIDISMTIYKYMVFK</sequence>
<name>A0A7X0XCA3_9LIST</name>
<accession>A0A7X0XCA3</accession>
<evidence type="ECO:0000313" key="2">
    <source>
        <dbReference type="Proteomes" id="UP000533953"/>
    </source>
</evidence>
<organism evidence="1 2">
    <name type="scientific">Listeria booriae</name>
    <dbReference type="NCBI Taxonomy" id="1552123"/>
    <lineage>
        <taxon>Bacteria</taxon>
        <taxon>Bacillati</taxon>
        <taxon>Bacillota</taxon>
        <taxon>Bacilli</taxon>
        <taxon>Bacillales</taxon>
        <taxon>Listeriaceae</taxon>
        <taxon>Listeria</taxon>
    </lineage>
</organism>
<comment type="caution">
    <text evidence="1">The sequence shown here is derived from an EMBL/GenBank/DDBJ whole genome shotgun (WGS) entry which is preliminary data.</text>
</comment>
<dbReference type="Proteomes" id="UP000533953">
    <property type="component" value="Unassembled WGS sequence"/>
</dbReference>
<dbReference type="AlphaFoldDB" id="A0A7X0XCA3"/>
<evidence type="ECO:0000313" key="1">
    <source>
        <dbReference type="EMBL" id="MBC1491504.1"/>
    </source>
</evidence>